<dbReference type="GeneID" id="87817642"/>
<dbReference type="Pfam" id="PF08881">
    <property type="entry name" value="CVNH"/>
    <property type="match status" value="1"/>
</dbReference>
<accession>A0AAN6ZMC7</accession>
<keyword evidence="1" id="KW-0732">Signal</keyword>
<feature type="chain" id="PRO_5042819484" evidence="1">
    <location>
        <begin position="21"/>
        <end position="150"/>
    </location>
</feature>
<dbReference type="Proteomes" id="UP001302676">
    <property type="component" value="Unassembled WGS sequence"/>
</dbReference>
<dbReference type="Gene3D" id="2.30.60.10">
    <property type="entry name" value="Cyanovirin-N"/>
    <property type="match status" value="1"/>
</dbReference>
<dbReference type="SMART" id="SM01111">
    <property type="entry name" value="CVNH"/>
    <property type="match status" value="1"/>
</dbReference>
<name>A0AAN6ZMC7_9PEZI</name>
<reference evidence="3" key="2">
    <citation type="submission" date="2023-05" db="EMBL/GenBank/DDBJ databases">
        <authorList>
            <consortium name="Lawrence Berkeley National Laboratory"/>
            <person name="Steindorff A."/>
            <person name="Hensen N."/>
            <person name="Bonometti L."/>
            <person name="Westerberg I."/>
            <person name="Brannstrom I.O."/>
            <person name="Guillou S."/>
            <person name="Cros-Aarteil S."/>
            <person name="Calhoun S."/>
            <person name="Haridas S."/>
            <person name="Kuo A."/>
            <person name="Mondo S."/>
            <person name="Pangilinan J."/>
            <person name="Riley R."/>
            <person name="Labutti K."/>
            <person name="Andreopoulos B."/>
            <person name="Lipzen A."/>
            <person name="Chen C."/>
            <person name="Yanf M."/>
            <person name="Daum C."/>
            <person name="Ng V."/>
            <person name="Clum A."/>
            <person name="Ohm R."/>
            <person name="Martin F."/>
            <person name="Silar P."/>
            <person name="Natvig D."/>
            <person name="Lalanne C."/>
            <person name="Gautier V."/>
            <person name="Ament-Velasquez S.L."/>
            <person name="Kruys A."/>
            <person name="Hutchinson M.I."/>
            <person name="Powell A.J."/>
            <person name="Barry K."/>
            <person name="Miller A.N."/>
            <person name="Grigoriev I.V."/>
            <person name="Debuchy R."/>
            <person name="Gladieux P."/>
            <person name="Thoren M.H."/>
            <person name="Johannesson H."/>
        </authorList>
    </citation>
    <scope>NUCLEOTIDE SEQUENCE</scope>
    <source>
        <strain evidence="3">CBS 141.50</strain>
    </source>
</reference>
<keyword evidence="4" id="KW-1185">Reference proteome</keyword>
<evidence type="ECO:0000259" key="2">
    <source>
        <dbReference type="SMART" id="SM01111"/>
    </source>
</evidence>
<evidence type="ECO:0000256" key="1">
    <source>
        <dbReference type="SAM" id="SignalP"/>
    </source>
</evidence>
<reference evidence="3" key="1">
    <citation type="journal article" date="2023" name="Mol. Phylogenet. Evol.">
        <title>Genome-scale phylogeny and comparative genomics of the fungal order Sordariales.</title>
        <authorList>
            <person name="Hensen N."/>
            <person name="Bonometti L."/>
            <person name="Westerberg I."/>
            <person name="Brannstrom I.O."/>
            <person name="Guillou S."/>
            <person name="Cros-Aarteil S."/>
            <person name="Calhoun S."/>
            <person name="Haridas S."/>
            <person name="Kuo A."/>
            <person name="Mondo S."/>
            <person name="Pangilinan J."/>
            <person name="Riley R."/>
            <person name="LaButti K."/>
            <person name="Andreopoulos B."/>
            <person name="Lipzen A."/>
            <person name="Chen C."/>
            <person name="Yan M."/>
            <person name="Daum C."/>
            <person name="Ng V."/>
            <person name="Clum A."/>
            <person name="Steindorff A."/>
            <person name="Ohm R.A."/>
            <person name="Martin F."/>
            <person name="Silar P."/>
            <person name="Natvig D.O."/>
            <person name="Lalanne C."/>
            <person name="Gautier V."/>
            <person name="Ament-Velasquez S.L."/>
            <person name="Kruys A."/>
            <person name="Hutchinson M.I."/>
            <person name="Powell A.J."/>
            <person name="Barry K."/>
            <person name="Miller A.N."/>
            <person name="Grigoriev I.V."/>
            <person name="Debuchy R."/>
            <person name="Gladieux P."/>
            <person name="Hiltunen Thoren M."/>
            <person name="Johannesson H."/>
        </authorList>
    </citation>
    <scope>NUCLEOTIDE SEQUENCE</scope>
    <source>
        <strain evidence="3">CBS 141.50</strain>
    </source>
</reference>
<evidence type="ECO:0000313" key="4">
    <source>
        <dbReference type="Proteomes" id="UP001302676"/>
    </source>
</evidence>
<proteinExistence type="predicted"/>
<gene>
    <name evidence="3" type="ORF">C8A04DRAFT_29491</name>
</gene>
<dbReference type="EMBL" id="MU853592">
    <property type="protein sequence ID" value="KAK4142914.1"/>
    <property type="molecule type" value="Genomic_DNA"/>
</dbReference>
<protein>
    <submittedName>
        <fullName evidence="3">CVNH domain-containing protein</fullName>
    </submittedName>
</protein>
<sequence length="150" mass="16062">MRPFPFLVSTAFLLARETAADFPGNFSRSCTGVGLSHNFFLGASCSHPDNNGVNSQSVNQFDLAMCIGLDQASGKMQWEVYGKFSNYCSNCTISADEGEHLLTCACQPLVSSHGPVLSTINLDEGITNEWGTLKCAGGVISRAVDGHKKH</sequence>
<dbReference type="AlphaFoldDB" id="A0AAN6ZMC7"/>
<evidence type="ECO:0000313" key="3">
    <source>
        <dbReference type="EMBL" id="KAK4142914.1"/>
    </source>
</evidence>
<dbReference type="InterPro" id="IPR036673">
    <property type="entry name" value="Cyanovirin-N_sf"/>
</dbReference>
<comment type="caution">
    <text evidence="3">The sequence shown here is derived from an EMBL/GenBank/DDBJ whole genome shotgun (WGS) entry which is preliminary data.</text>
</comment>
<dbReference type="RefSeq" id="XP_062636285.1">
    <property type="nucleotide sequence ID" value="XM_062781029.1"/>
</dbReference>
<feature type="domain" description="Cyanovirin-N" evidence="2">
    <location>
        <begin position="25"/>
        <end position="135"/>
    </location>
</feature>
<feature type="signal peptide" evidence="1">
    <location>
        <begin position="1"/>
        <end position="20"/>
    </location>
</feature>
<dbReference type="InterPro" id="IPR011058">
    <property type="entry name" value="Cyanovirin-N"/>
</dbReference>
<dbReference type="SUPFAM" id="SSF51322">
    <property type="entry name" value="Cyanovirin-N"/>
    <property type="match status" value="1"/>
</dbReference>
<organism evidence="3 4">
    <name type="scientific">Dichotomopilus funicola</name>
    <dbReference type="NCBI Taxonomy" id="1934379"/>
    <lineage>
        <taxon>Eukaryota</taxon>
        <taxon>Fungi</taxon>
        <taxon>Dikarya</taxon>
        <taxon>Ascomycota</taxon>
        <taxon>Pezizomycotina</taxon>
        <taxon>Sordariomycetes</taxon>
        <taxon>Sordariomycetidae</taxon>
        <taxon>Sordariales</taxon>
        <taxon>Chaetomiaceae</taxon>
        <taxon>Dichotomopilus</taxon>
    </lineage>
</organism>